<evidence type="ECO:0000313" key="6">
    <source>
        <dbReference type="Proteomes" id="UP000001383"/>
    </source>
</evidence>
<name>B9E8S5_MACCJ</name>
<dbReference type="GO" id="GO:0005524">
    <property type="term" value="F:ATP binding"/>
    <property type="evidence" value="ECO:0007669"/>
    <property type="project" value="UniProtKB-KW"/>
</dbReference>
<keyword evidence="2" id="KW-0067">ATP-binding</keyword>
<dbReference type="AlphaFoldDB" id="B9E8S5"/>
<dbReference type="KEGG" id="mcl:MCCL_1886"/>
<accession>B9E8S5</accession>
<sequence length="226" mass="24579">MFGRLTERAQRVLAHAQEEAIRLNHNNIGTEHLLLGLVKEPDGIAAKVLAAYNITEDKVVSEVEQLIGHGTDMGGTIQYTPRAKKVIELSLDEARKLNHNFVGTEHILLGLIRENEGVAARVLANLDLNITKARSQVVKLLGSPEMAGKDANASKSQNTPTLDELARDLTVIAKDGTLDPVIGRSAEITRVIEVLSRRTKNNPVLIGEPGVGKTAIVEWVSTSNYQ</sequence>
<dbReference type="FunFam" id="1.10.1780.10:FF:000001">
    <property type="entry name" value="ATP-dependent Clp protease ATP-binding subunit"/>
    <property type="match status" value="1"/>
</dbReference>
<dbReference type="Proteomes" id="UP000001383">
    <property type="component" value="Chromosome"/>
</dbReference>
<dbReference type="Gene3D" id="3.40.50.300">
    <property type="entry name" value="P-loop containing nucleotide triphosphate hydrolases"/>
    <property type="match status" value="1"/>
</dbReference>
<dbReference type="STRING" id="458233.MCCL_1886"/>
<dbReference type="PROSITE" id="PS51903">
    <property type="entry name" value="CLP_R"/>
    <property type="match status" value="1"/>
</dbReference>
<dbReference type="SUPFAM" id="SSF81923">
    <property type="entry name" value="Double Clp-N motif"/>
    <property type="match status" value="1"/>
</dbReference>
<evidence type="ECO:0000256" key="3">
    <source>
        <dbReference type="PROSITE-ProRule" id="PRU01251"/>
    </source>
</evidence>
<dbReference type="GO" id="GO:0005737">
    <property type="term" value="C:cytoplasm"/>
    <property type="evidence" value="ECO:0007669"/>
    <property type="project" value="TreeGrafter"/>
</dbReference>
<dbReference type="GO" id="GO:0016887">
    <property type="term" value="F:ATP hydrolysis activity"/>
    <property type="evidence" value="ECO:0007669"/>
    <property type="project" value="TreeGrafter"/>
</dbReference>
<evidence type="ECO:0000256" key="2">
    <source>
        <dbReference type="ARBA" id="ARBA00022840"/>
    </source>
</evidence>
<dbReference type="EMBL" id="AP009484">
    <property type="protein sequence ID" value="BAH18593.1"/>
    <property type="molecule type" value="Genomic_DNA"/>
</dbReference>
<evidence type="ECO:0000313" key="5">
    <source>
        <dbReference type="EMBL" id="BAH18593.1"/>
    </source>
</evidence>
<keyword evidence="1" id="KW-0547">Nucleotide-binding</keyword>
<dbReference type="InterPro" id="IPR036628">
    <property type="entry name" value="Clp_N_dom_sf"/>
</dbReference>
<dbReference type="PANTHER" id="PTHR11638:SF18">
    <property type="entry name" value="HEAT SHOCK PROTEIN 104"/>
    <property type="match status" value="1"/>
</dbReference>
<dbReference type="eggNOG" id="COG0542">
    <property type="taxonomic scope" value="Bacteria"/>
</dbReference>
<dbReference type="SUPFAM" id="SSF52540">
    <property type="entry name" value="P-loop containing nucleoside triphosphate hydrolases"/>
    <property type="match status" value="1"/>
</dbReference>
<dbReference type="InterPro" id="IPR050130">
    <property type="entry name" value="ClpA_ClpB"/>
</dbReference>
<keyword evidence="3" id="KW-0677">Repeat</keyword>
<proteinExistence type="predicted"/>
<evidence type="ECO:0000259" key="4">
    <source>
        <dbReference type="PROSITE" id="PS51903"/>
    </source>
</evidence>
<dbReference type="InterPro" id="IPR004176">
    <property type="entry name" value="Clp_R_N"/>
</dbReference>
<protein>
    <submittedName>
        <fullName evidence="5">Truncated stress response-related Clp ATPase ClpC</fullName>
    </submittedName>
</protein>
<evidence type="ECO:0000256" key="1">
    <source>
        <dbReference type="ARBA" id="ARBA00022741"/>
    </source>
</evidence>
<dbReference type="Gene3D" id="1.10.1780.10">
    <property type="entry name" value="Clp, N-terminal domain"/>
    <property type="match status" value="1"/>
</dbReference>
<reference evidence="5 6" key="1">
    <citation type="journal article" date="2009" name="J. Bacteriol.">
        <title>Complete genome sequence of Macrococcus caseolyticus strain JCSCS5402, reflecting the ancestral genome of the human-pathogenic staphylococci.</title>
        <authorList>
            <person name="Baba T."/>
            <person name="Kuwahara-Arai K."/>
            <person name="Uchiyama I."/>
            <person name="Takeuchi F."/>
            <person name="Ito T."/>
            <person name="Hiramatsu K."/>
        </authorList>
    </citation>
    <scope>NUCLEOTIDE SEQUENCE [LARGE SCALE GENOMIC DNA]</scope>
    <source>
        <strain evidence="5 6">JCSC5402</strain>
    </source>
</reference>
<feature type="domain" description="Clp R" evidence="4">
    <location>
        <begin position="2"/>
        <end position="143"/>
    </location>
</feature>
<dbReference type="Pfam" id="PF02861">
    <property type="entry name" value="Clp_N"/>
    <property type="match status" value="1"/>
</dbReference>
<dbReference type="InterPro" id="IPR027417">
    <property type="entry name" value="P-loop_NTPase"/>
</dbReference>
<dbReference type="HOGENOM" id="CLU_005070_0_2_9"/>
<dbReference type="PANTHER" id="PTHR11638">
    <property type="entry name" value="ATP-DEPENDENT CLP PROTEASE"/>
    <property type="match status" value="1"/>
</dbReference>
<organism evidence="5 6">
    <name type="scientific">Macrococcus caseolyticus (strain JCSC5402)</name>
    <name type="common">Macrococcoides caseolyticum</name>
    <dbReference type="NCBI Taxonomy" id="458233"/>
    <lineage>
        <taxon>Bacteria</taxon>
        <taxon>Bacillati</taxon>
        <taxon>Bacillota</taxon>
        <taxon>Bacilli</taxon>
        <taxon>Bacillales</taxon>
        <taxon>Staphylococcaceae</taxon>
        <taxon>Macrococcoides</taxon>
    </lineage>
</organism>
<gene>
    <name evidence="5" type="ordered locus">MCCL_1886</name>
</gene>
<dbReference type="GO" id="GO:0034605">
    <property type="term" value="P:cellular response to heat"/>
    <property type="evidence" value="ECO:0007669"/>
    <property type="project" value="TreeGrafter"/>
</dbReference>